<evidence type="ECO:0000256" key="1">
    <source>
        <dbReference type="SAM" id="Coils"/>
    </source>
</evidence>
<dbReference type="OrthoDB" id="1328088at2759"/>
<comment type="caution">
    <text evidence="2">The sequence shown here is derived from an EMBL/GenBank/DDBJ whole genome shotgun (WGS) entry which is preliminary data.</text>
</comment>
<evidence type="ECO:0000313" key="3">
    <source>
        <dbReference type="Proteomes" id="UP001152484"/>
    </source>
</evidence>
<keyword evidence="1" id="KW-0175">Coiled coil</keyword>
<feature type="non-terminal residue" evidence="2">
    <location>
        <position position="158"/>
    </location>
</feature>
<gene>
    <name evidence="2" type="ORF">CEURO_LOCUS3173</name>
</gene>
<feature type="coiled-coil region" evidence="1">
    <location>
        <begin position="8"/>
        <end position="62"/>
    </location>
</feature>
<evidence type="ECO:0000313" key="2">
    <source>
        <dbReference type="EMBL" id="CAH9069371.1"/>
    </source>
</evidence>
<dbReference type="Proteomes" id="UP001152484">
    <property type="component" value="Unassembled WGS sequence"/>
</dbReference>
<keyword evidence="3" id="KW-1185">Reference proteome</keyword>
<dbReference type="AlphaFoldDB" id="A0A9P0YN58"/>
<reference evidence="2" key="1">
    <citation type="submission" date="2022-07" db="EMBL/GenBank/DDBJ databases">
        <authorList>
            <person name="Macas J."/>
            <person name="Novak P."/>
            <person name="Neumann P."/>
        </authorList>
    </citation>
    <scope>NUCLEOTIDE SEQUENCE</scope>
</reference>
<dbReference type="EMBL" id="CAMAPE010000005">
    <property type="protein sequence ID" value="CAH9069371.1"/>
    <property type="molecule type" value="Genomic_DNA"/>
</dbReference>
<name>A0A9P0YN58_CUSEU</name>
<organism evidence="2 3">
    <name type="scientific">Cuscuta europaea</name>
    <name type="common">European dodder</name>
    <dbReference type="NCBI Taxonomy" id="41803"/>
    <lineage>
        <taxon>Eukaryota</taxon>
        <taxon>Viridiplantae</taxon>
        <taxon>Streptophyta</taxon>
        <taxon>Embryophyta</taxon>
        <taxon>Tracheophyta</taxon>
        <taxon>Spermatophyta</taxon>
        <taxon>Magnoliopsida</taxon>
        <taxon>eudicotyledons</taxon>
        <taxon>Gunneridae</taxon>
        <taxon>Pentapetalae</taxon>
        <taxon>asterids</taxon>
        <taxon>lamiids</taxon>
        <taxon>Solanales</taxon>
        <taxon>Convolvulaceae</taxon>
        <taxon>Cuscuteae</taxon>
        <taxon>Cuscuta</taxon>
        <taxon>Cuscuta subgen. Cuscuta</taxon>
    </lineage>
</organism>
<accession>A0A9P0YN58</accession>
<protein>
    <submittedName>
        <fullName evidence="2">Uncharacterized protein</fullName>
    </submittedName>
</protein>
<proteinExistence type="predicted"/>
<sequence length="158" mass="18015">MDLIVQGALMLMESHKRKEQEIARLKEAEKKAASVEEAMACLDRLREEVKALQKGVDEADVAYRQVAADMDDILKARDEALRSRDESLLRAEDAARAQAESERAVEKAVDGTIERFLAEGWKPEDRRPWCYEVVADRLEDWGQNCPAGQEYFAREMSV</sequence>